<keyword evidence="11 14" id="KW-0472">Membrane</keyword>
<keyword evidence="8 14" id="KW-0460">Magnesium</keyword>
<evidence type="ECO:0000256" key="12">
    <source>
        <dbReference type="ARBA" id="ARBA00034036"/>
    </source>
</evidence>
<protein>
    <recommendedName>
        <fullName evidence="14">Phospholipid-transporting ATPase</fullName>
        <ecNumber evidence="14">7.6.2.1</ecNumber>
    </recommendedName>
</protein>
<feature type="binding site" evidence="13">
    <location>
        <position position="730"/>
    </location>
    <ligand>
        <name>ATP</name>
        <dbReference type="ChEBI" id="CHEBI:30616"/>
    </ligand>
</feature>
<dbReference type="NCBIfam" id="TIGR01494">
    <property type="entry name" value="ATPase_P-type"/>
    <property type="match status" value="1"/>
</dbReference>
<evidence type="ECO:0000256" key="1">
    <source>
        <dbReference type="ARBA" id="ARBA00004127"/>
    </source>
</evidence>
<feature type="transmembrane region" description="Helical" evidence="14">
    <location>
        <begin position="532"/>
        <end position="553"/>
    </location>
</feature>
<dbReference type="FunFam" id="3.40.50.1000:FF:000023">
    <property type="entry name" value="Phospholipid-transporting ATPase"/>
    <property type="match status" value="1"/>
</dbReference>
<evidence type="ECO:0000256" key="7">
    <source>
        <dbReference type="ARBA" id="ARBA00022840"/>
    </source>
</evidence>
<dbReference type="PANTHER" id="PTHR24092:SF180">
    <property type="entry name" value="PHOSPHOLIPID-TRANSPORTING ATPASE DNF1-RELATED"/>
    <property type="match status" value="1"/>
</dbReference>
<gene>
    <name evidence="16" type="primary">ALA3_5</name>
    <name evidence="16" type="ORF">CK203_038572</name>
</gene>
<keyword evidence="3" id="KW-0813">Transport</keyword>
<dbReference type="PANTHER" id="PTHR24092">
    <property type="entry name" value="PROBABLE PHOSPHOLIPID-TRANSPORTING ATPASE"/>
    <property type="match status" value="1"/>
</dbReference>
<dbReference type="SUPFAM" id="SSF81660">
    <property type="entry name" value="Metal cation-transporting ATPase, ATP-binding domain N"/>
    <property type="match status" value="1"/>
</dbReference>
<evidence type="ECO:0000256" key="11">
    <source>
        <dbReference type="ARBA" id="ARBA00023136"/>
    </source>
</evidence>
<sequence>MPVFRCDESPEKVTYQAASPDEAALVTAAKNFGFFFYRRTPTTIYVRESHVEKMGKVLDVSYEILNVLEFNSTRKRQSVVCRYPDGRLVLYCKGADSVIFERLGDGNGDLKKTTREHLEQFGSAGLRTLCLAYRDLSTDMYEHWNEKFIQAKSSLRDREKKLDEKLNCIQNTAIMSMGNNTIPGFPGGTYFIHIEVHDGFFESQINLNCEIVTKSGKFTVKFLYNALELDNFRSFPVREIWLSWDNLELAFCVGGSVGHVQRREWSLADMCYFCHLHEESIDHLLLHREKTRVAELIEKDLVLIGCTAIEDKLQEGVPSCIETLSRAGIKIWVLTGDKMETAINIAYACNLINNDMKQFIISSETDAIREVENRGDQVEIARFIKESVTADLKKFLEEAQQHLHTISGPKLALVIDGKCLMYALDPNLRGMLLNLSLNCTSVVCCRVSPLQKAQVTSLVKKGARKITLSIGDGANDVSMIQAAHVGVGISGLEGMQAVMASDFAIAQFRFLTDLLLVHGRWSYLRICKVVTYFFYKNLTFTLTQFWFTFQTGFSGQRFYDDWFQSLYNVIFTALPVIIVGLFDKDVSESLSKKYPELYKEGIRDSSSGQNSSGKMFGLWDVSTMAFTCVVVTVNLRLLMLCNSITRWHYISVAGSILAWFIFIFIYSGVMTPYDRQENVFFVIYVLMSTFYFYLTLLLVPIAALLGDFIFQGVQRWFFPYDYQIIQEIYRHEPDQSSRSELLDIRNDLTPDEARSYAISQLPREKSKHTGFAFDSPGYESFFASQQGVYAPQKAWDVARRASMRSGARTAQKK</sequence>
<dbReference type="GO" id="GO:0005783">
    <property type="term" value="C:endoplasmic reticulum"/>
    <property type="evidence" value="ECO:0007669"/>
    <property type="project" value="UniProtKB-ARBA"/>
</dbReference>
<dbReference type="Pfam" id="PF16212">
    <property type="entry name" value="PhoLip_ATPase_C"/>
    <property type="match status" value="2"/>
</dbReference>
<evidence type="ECO:0000256" key="4">
    <source>
        <dbReference type="ARBA" id="ARBA00022692"/>
    </source>
</evidence>
<dbReference type="InterPro" id="IPR023214">
    <property type="entry name" value="HAD_sf"/>
</dbReference>
<dbReference type="SUPFAM" id="SSF56784">
    <property type="entry name" value="HAD-like"/>
    <property type="match status" value="1"/>
</dbReference>
<feature type="binding site" evidence="13">
    <location>
        <position position="127"/>
    </location>
    <ligand>
        <name>ATP</name>
        <dbReference type="ChEBI" id="CHEBI:30616"/>
    </ligand>
</feature>
<dbReference type="FunFam" id="3.40.1110.10:FF:000029">
    <property type="entry name" value="Phospholipid-transporting ATPase"/>
    <property type="match status" value="1"/>
</dbReference>
<dbReference type="GO" id="GO:0140327">
    <property type="term" value="F:flippase activity"/>
    <property type="evidence" value="ECO:0007669"/>
    <property type="project" value="UniProtKB-ARBA"/>
</dbReference>
<reference evidence="16 17" key="1">
    <citation type="journal article" date="2018" name="PLoS Genet.">
        <title>Population sequencing reveals clonal diversity and ancestral inbreeding in the grapevine cultivar Chardonnay.</title>
        <authorList>
            <person name="Roach M.J."/>
            <person name="Johnson D.L."/>
            <person name="Bohlmann J."/>
            <person name="van Vuuren H.J."/>
            <person name="Jones S.J."/>
            <person name="Pretorius I.S."/>
            <person name="Schmidt S.A."/>
            <person name="Borneman A.R."/>
        </authorList>
    </citation>
    <scope>NUCLEOTIDE SEQUENCE [LARGE SCALE GENOMIC DNA]</scope>
    <source>
        <strain evidence="17">cv. Chardonnay</strain>
        <tissue evidence="16">Leaf</tissue>
    </source>
</reference>
<feature type="binding site" evidence="13">
    <location>
        <position position="70"/>
    </location>
    <ligand>
        <name>ATP</name>
        <dbReference type="ChEBI" id="CHEBI:30616"/>
    </ligand>
</feature>
<evidence type="ECO:0000256" key="13">
    <source>
        <dbReference type="PIRSR" id="PIRSR606539-2"/>
    </source>
</evidence>
<keyword evidence="7 13" id="KW-0067">ATP-binding</keyword>
<dbReference type="InterPro" id="IPR023298">
    <property type="entry name" value="ATPase_P-typ_TM_dom_sf"/>
</dbReference>
<feature type="domain" description="P-type ATPase C-terminal" evidence="15">
    <location>
        <begin position="610"/>
        <end position="719"/>
    </location>
</feature>
<dbReference type="Gene3D" id="3.40.50.1000">
    <property type="entry name" value="HAD superfamily/HAD-like"/>
    <property type="match status" value="1"/>
</dbReference>
<evidence type="ECO:0000313" key="17">
    <source>
        <dbReference type="Proteomes" id="UP000288805"/>
    </source>
</evidence>
<comment type="caution">
    <text evidence="14">Lacks conserved residue(s) required for the propagation of feature annotation.</text>
</comment>
<evidence type="ECO:0000313" key="16">
    <source>
        <dbReference type="EMBL" id="RVW91482.1"/>
    </source>
</evidence>
<comment type="similarity">
    <text evidence="2 14">Belongs to the cation transport ATPase (P-type) (TC 3.A.3) family. Type IV subfamily.</text>
</comment>
<keyword evidence="9 14" id="KW-1278">Translocase</keyword>
<dbReference type="InterPro" id="IPR001757">
    <property type="entry name" value="P_typ_ATPase"/>
</dbReference>
<evidence type="ECO:0000256" key="8">
    <source>
        <dbReference type="ARBA" id="ARBA00022842"/>
    </source>
</evidence>
<proteinExistence type="inferred from homology"/>
<feature type="domain" description="P-type ATPase C-terminal" evidence="15">
    <location>
        <begin position="498"/>
        <end position="604"/>
    </location>
</feature>
<dbReference type="GO" id="GO:0016887">
    <property type="term" value="F:ATP hydrolysis activity"/>
    <property type="evidence" value="ECO:0007669"/>
    <property type="project" value="InterPro"/>
</dbReference>
<dbReference type="GO" id="GO:0005524">
    <property type="term" value="F:ATP binding"/>
    <property type="evidence" value="ECO:0007669"/>
    <property type="project" value="UniProtKB-UniRule"/>
</dbReference>
<evidence type="ECO:0000256" key="9">
    <source>
        <dbReference type="ARBA" id="ARBA00022967"/>
    </source>
</evidence>
<dbReference type="NCBIfam" id="TIGR01652">
    <property type="entry name" value="ATPase-Plipid"/>
    <property type="match status" value="1"/>
</dbReference>
<dbReference type="GO" id="GO:0000287">
    <property type="term" value="F:magnesium ion binding"/>
    <property type="evidence" value="ECO:0007669"/>
    <property type="project" value="UniProtKB-UniRule"/>
</dbReference>
<feature type="transmembrane region" description="Helical" evidence="14">
    <location>
        <begin position="565"/>
        <end position="582"/>
    </location>
</feature>
<evidence type="ECO:0000256" key="14">
    <source>
        <dbReference type="RuleBase" id="RU362033"/>
    </source>
</evidence>
<dbReference type="SUPFAM" id="SSF81665">
    <property type="entry name" value="Calcium ATPase, transmembrane domain M"/>
    <property type="match status" value="1"/>
</dbReference>
<dbReference type="InterPro" id="IPR036412">
    <property type="entry name" value="HAD-like_sf"/>
</dbReference>
<feature type="transmembrane region" description="Helical" evidence="14">
    <location>
        <begin position="647"/>
        <end position="669"/>
    </location>
</feature>
<dbReference type="InterPro" id="IPR032630">
    <property type="entry name" value="P_typ_ATPase_c"/>
</dbReference>
<dbReference type="EMBL" id="QGNW01000145">
    <property type="protein sequence ID" value="RVW91482.1"/>
    <property type="molecule type" value="Genomic_DNA"/>
</dbReference>
<comment type="caution">
    <text evidence="16">The sequence shown here is derived from an EMBL/GenBank/DDBJ whole genome shotgun (WGS) entry which is preliminary data.</text>
</comment>
<evidence type="ECO:0000256" key="6">
    <source>
        <dbReference type="ARBA" id="ARBA00022741"/>
    </source>
</evidence>
<organism evidence="16 17">
    <name type="scientific">Vitis vinifera</name>
    <name type="common">Grape</name>
    <dbReference type="NCBI Taxonomy" id="29760"/>
    <lineage>
        <taxon>Eukaryota</taxon>
        <taxon>Viridiplantae</taxon>
        <taxon>Streptophyta</taxon>
        <taxon>Embryophyta</taxon>
        <taxon>Tracheophyta</taxon>
        <taxon>Spermatophyta</taxon>
        <taxon>Magnoliopsida</taxon>
        <taxon>eudicotyledons</taxon>
        <taxon>Gunneridae</taxon>
        <taxon>Pentapetalae</taxon>
        <taxon>rosids</taxon>
        <taxon>Vitales</taxon>
        <taxon>Vitaceae</taxon>
        <taxon>Viteae</taxon>
        <taxon>Vitis</taxon>
    </lineage>
</organism>
<feature type="binding site" evidence="13">
    <location>
        <position position="22"/>
    </location>
    <ligand>
        <name>ATP</name>
        <dbReference type="ChEBI" id="CHEBI:30616"/>
    </ligand>
</feature>
<feature type="transmembrane region" description="Helical" evidence="14">
    <location>
        <begin position="681"/>
        <end position="705"/>
    </location>
</feature>
<evidence type="ECO:0000256" key="5">
    <source>
        <dbReference type="ARBA" id="ARBA00022723"/>
    </source>
</evidence>
<dbReference type="InterPro" id="IPR023299">
    <property type="entry name" value="ATPase_P-typ_cyto_dom_N"/>
</dbReference>
<keyword evidence="10 14" id="KW-1133">Transmembrane helix</keyword>
<feature type="binding site" evidence="13">
    <location>
        <position position="93"/>
    </location>
    <ligand>
        <name>ATP</name>
        <dbReference type="ChEBI" id="CHEBI:30616"/>
    </ligand>
</feature>
<dbReference type="InterPro" id="IPR006539">
    <property type="entry name" value="P-type_ATPase_IV"/>
</dbReference>
<dbReference type="GO" id="GO:0016020">
    <property type="term" value="C:membrane"/>
    <property type="evidence" value="ECO:0007669"/>
    <property type="project" value="UniProtKB-SubCell"/>
</dbReference>
<keyword evidence="4 14" id="KW-0812">Transmembrane</keyword>
<dbReference type="Gene3D" id="3.40.1110.10">
    <property type="entry name" value="Calcium-transporting ATPase, cytoplasmic domain N"/>
    <property type="match status" value="1"/>
</dbReference>
<keyword evidence="5" id="KW-0479">Metal-binding</keyword>
<evidence type="ECO:0000256" key="3">
    <source>
        <dbReference type="ARBA" id="ARBA00022448"/>
    </source>
</evidence>
<dbReference type="GO" id="GO:0015914">
    <property type="term" value="P:phospholipid transport"/>
    <property type="evidence" value="ECO:0007669"/>
    <property type="project" value="InterPro"/>
</dbReference>
<comment type="subcellular location">
    <subcellularLocation>
        <location evidence="1">Endomembrane system</location>
        <topology evidence="1">Multi-pass membrane protein</topology>
    </subcellularLocation>
    <subcellularLocation>
        <location evidence="14">Membrane</location>
        <topology evidence="14">Multi-pass membrane protein</topology>
    </subcellularLocation>
</comment>
<keyword evidence="6 13" id="KW-0547">Nucleotide-binding</keyword>
<dbReference type="Pfam" id="PF13246">
    <property type="entry name" value="Cation_ATPase"/>
    <property type="match status" value="1"/>
</dbReference>
<dbReference type="EC" id="7.6.2.1" evidence="14"/>
<evidence type="ECO:0000259" key="15">
    <source>
        <dbReference type="Pfam" id="PF16212"/>
    </source>
</evidence>
<dbReference type="AlphaFoldDB" id="A0A438I453"/>
<name>A0A438I453_VITVI</name>
<evidence type="ECO:0000256" key="10">
    <source>
        <dbReference type="ARBA" id="ARBA00022989"/>
    </source>
</evidence>
<accession>A0A438I453</accession>
<dbReference type="Proteomes" id="UP000288805">
    <property type="component" value="Unassembled WGS sequence"/>
</dbReference>
<evidence type="ECO:0000256" key="2">
    <source>
        <dbReference type="ARBA" id="ARBA00008109"/>
    </source>
</evidence>
<comment type="catalytic activity">
    <reaction evidence="12 14">
        <text>ATP + H2O + phospholipidSide 1 = ADP + phosphate + phospholipidSide 2.</text>
        <dbReference type="EC" id="7.6.2.1"/>
    </reaction>
</comment>
<feature type="transmembrane region" description="Helical" evidence="14">
    <location>
        <begin position="616"/>
        <end position="635"/>
    </location>
</feature>